<keyword evidence="10" id="KW-1133">Transmembrane helix</keyword>
<dbReference type="InterPro" id="IPR002974">
    <property type="entry name" value="Cyt_P450_E_CYP52_ascomycetes"/>
</dbReference>
<dbReference type="EMBL" id="QGMG01000007">
    <property type="protein sequence ID" value="TVY59303.1"/>
    <property type="molecule type" value="Genomic_DNA"/>
</dbReference>
<feature type="transmembrane region" description="Helical" evidence="10">
    <location>
        <begin position="12"/>
        <end position="34"/>
    </location>
</feature>
<keyword evidence="7 9" id="KW-0503">Monooxygenase</keyword>
<evidence type="ECO:0000256" key="3">
    <source>
        <dbReference type="ARBA" id="ARBA00022617"/>
    </source>
</evidence>
<comment type="similarity">
    <text evidence="2 9">Belongs to the cytochrome P450 family.</text>
</comment>
<dbReference type="Proteomes" id="UP000481288">
    <property type="component" value="Unassembled WGS sequence"/>
</dbReference>
<keyword evidence="3 8" id="KW-0349">Heme</keyword>
<reference evidence="11 12" key="1">
    <citation type="submission" date="2018-05" db="EMBL/GenBank/DDBJ databases">
        <title>Whole genome sequencing for identification of molecular markers to develop diagnostic detection tools for the regulated plant pathogen Lachnellula willkommii.</title>
        <authorList>
            <person name="Giroux E."/>
            <person name="Bilodeau G."/>
        </authorList>
    </citation>
    <scope>NUCLEOTIDE SEQUENCE [LARGE SCALE GENOMIC DNA]</scope>
    <source>
        <strain evidence="11 12">CBS 625.97</strain>
    </source>
</reference>
<dbReference type="CDD" id="cd11063">
    <property type="entry name" value="CYP52"/>
    <property type="match status" value="1"/>
</dbReference>
<evidence type="ECO:0000313" key="12">
    <source>
        <dbReference type="Proteomes" id="UP000481288"/>
    </source>
</evidence>
<dbReference type="PRINTS" id="PR01239">
    <property type="entry name" value="EP450IICYP52"/>
</dbReference>
<dbReference type="Pfam" id="PF00067">
    <property type="entry name" value="p450"/>
    <property type="match status" value="1"/>
</dbReference>
<evidence type="ECO:0000256" key="10">
    <source>
        <dbReference type="SAM" id="Phobius"/>
    </source>
</evidence>
<dbReference type="GO" id="GO:0020037">
    <property type="term" value="F:heme binding"/>
    <property type="evidence" value="ECO:0007669"/>
    <property type="project" value="InterPro"/>
</dbReference>
<dbReference type="PANTHER" id="PTHR24287">
    <property type="entry name" value="P450, PUTATIVE (EUROFUNG)-RELATED"/>
    <property type="match status" value="1"/>
</dbReference>
<dbReference type="PRINTS" id="PR00464">
    <property type="entry name" value="EP450II"/>
</dbReference>
<evidence type="ECO:0000256" key="4">
    <source>
        <dbReference type="ARBA" id="ARBA00022723"/>
    </source>
</evidence>
<dbReference type="AlphaFoldDB" id="A0A7D8YS57"/>
<keyword evidence="4 8" id="KW-0479">Metal-binding</keyword>
<evidence type="ECO:0000256" key="9">
    <source>
        <dbReference type="RuleBase" id="RU000461"/>
    </source>
</evidence>
<evidence type="ECO:0000256" key="8">
    <source>
        <dbReference type="PIRSR" id="PIRSR602402-1"/>
    </source>
</evidence>
<dbReference type="OrthoDB" id="1470350at2759"/>
<keyword evidence="10" id="KW-0472">Membrane</keyword>
<evidence type="ECO:0000256" key="1">
    <source>
        <dbReference type="ARBA" id="ARBA00001971"/>
    </source>
</evidence>
<evidence type="ECO:0000256" key="2">
    <source>
        <dbReference type="ARBA" id="ARBA00010617"/>
    </source>
</evidence>
<evidence type="ECO:0000256" key="6">
    <source>
        <dbReference type="ARBA" id="ARBA00023004"/>
    </source>
</evidence>
<gene>
    <name evidence="11" type="primary">CYP52A5_1</name>
    <name evidence="11" type="ORF">LCER1_G000100</name>
</gene>
<dbReference type="InterPro" id="IPR002402">
    <property type="entry name" value="Cyt_P450_E_grp-II"/>
</dbReference>
<dbReference type="PRINTS" id="PR00385">
    <property type="entry name" value="P450"/>
</dbReference>
<keyword evidence="5 9" id="KW-0560">Oxidoreductase</keyword>
<dbReference type="PROSITE" id="PS00086">
    <property type="entry name" value="CYTOCHROME_P450"/>
    <property type="match status" value="1"/>
</dbReference>
<keyword evidence="10" id="KW-0812">Transmembrane</keyword>
<dbReference type="InterPro" id="IPR017972">
    <property type="entry name" value="Cyt_P450_CS"/>
</dbReference>
<protein>
    <submittedName>
        <fullName evidence="11">Cytochrome P450 52A5</fullName>
    </submittedName>
</protein>
<feature type="binding site" description="axial binding residue" evidence="8">
    <location>
        <position position="480"/>
    </location>
    <ligand>
        <name>heme</name>
        <dbReference type="ChEBI" id="CHEBI:30413"/>
    </ligand>
    <ligandPart>
        <name>Fe</name>
        <dbReference type="ChEBI" id="CHEBI:18248"/>
    </ligandPart>
</feature>
<dbReference type="InterPro" id="IPR001128">
    <property type="entry name" value="Cyt_P450"/>
</dbReference>
<keyword evidence="12" id="KW-1185">Reference proteome</keyword>
<keyword evidence="6 8" id="KW-0408">Iron</keyword>
<name>A0A7D8YS57_9HELO</name>
<dbReference type="InterPro" id="IPR047146">
    <property type="entry name" value="Cyt_P450_E_CYP52_fungi"/>
</dbReference>
<proteinExistence type="inferred from homology"/>
<dbReference type="GO" id="GO:0016712">
    <property type="term" value="F:oxidoreductase activity, acting on paired donors, with incorporation or reduction of molecular oxygen, reduced flavin or flavoprotein as one donor, and incorporation of one atom of oxygen"/>
    <property type="evidence" value="ECO:0007669"/>
    <property type="project" value="InterPro"/>
</dbReference>
<dbReference type="SUPFAM" id="SSF48264">
    <property type="entry name" value="Cytochrome P450"/>
    <property type="match status" value="1"/>
</dbReference>
<dbReference type="PANTHER" id="PTHR24287:SF1">
    <property type="entry name" value="P450, PUTATIVE (EUROFUNG)-RELATED"/>
    <property type="match status" value="1"/>
</dbReference>
<organism evidence="11 12">
    <name type="scientific">Lachnellula cervina</name>
    <dbReference type="NCBI Taxonomy" id="1316786"/>
    <lineage>
        <taxon>Eukaryota</taxon>
        <taxon>Fungi</taxon>
        <taxon>Dikarya</taxon>
        <taxon>Ascomycota</taxon>
        <taxon>Pezizomycotina</taxon>
        <taxon>Leotiomycetes</taxon>
        <taxon>Helotiales</taxon>
        <taxon>Lachnaceae</taxon>
        <taxon>Lachnellula</taxon>
    </lineage>
</organism>
<sequence length="534" mass="60634">MPMPMPISIPTTSLLGLAYIIAAYFLYLSLSSILSSRQNAAKARQLKCQEPPELKSRYPFGIDLLLRLRDADRAKLFPVDLTQRFVDAGAITYQYTTPGSHHISTMDPKNIQAILATQFKDFDLGSTRRGNFWPLLGNGIFTQDGEGWQHSRLMMRPQFAREQVSDLNLEETHMQNLMRALDLSLTSDNWIESVDLGVLFFRLTLDSATEFLFGTSVDSQLDVFQSYGMLHSEAGAPNSSEFATAFDESQNTLAARARLDRLYWLFSPNKFRKNCKICHDFVGHFVRLALAKDPWEKQQKSDGTAEKYVFLDALTTQTRDPEELRTQALNLLLAGRDTTASLLSWLFLHLSQDPVRYTKLRDIIIEDFGTYDEPSGMTFSRLKDCRYLQHCNNEALRLYPAVPVNARTANKDTTIPRGGGQDGLSPIFIPKGMAVEYSVHAMHHRADVWGPDVETFNPERWEGRKVGWEYLPFNGGPRICLGQQFSLTEASYVTVRLLQRFDKMEYLGKDPVIRHNLALTNSPADPVEIRMHAA</sequence>
<comment type="cofactor">
    <cofactor evidence="1 8">
        <name>heme</name>
        <dbReference type="ChEBI" id="CHEBI:30413"/>
    </cofactor>
</comment>
<accession>A0A7D8YS57</accession>
<dbReference type="Gene3D" id="1.10.630.10">
    <property type="entry name" value="Cytochrome P450"/>
    <property type="match status" value="1"/>
</dbReference>
<dbReference type="GO" id="GO:0005506">
    <property type="term" value="F:iron ion binding"/>
    <property type="evidence" value="ECO:0007669"/>
    <property type="project" value="InterPro"/>
</dbReference>
<dbReference type="InterPro" id="IPR036396">
    <property type="entry name" value="Cyt_P450_sf"/>
</dbReference>
<evidence type="ECO:0000256" key="7">
    <source>
        <dbReference type="ARBA" id="ARBA00023033"/>
    </source>
</evidence>
<comment type="caution">
    <text evidence="11">The sequence shown here is derived from an EMBL/GenBank/DDBJ whole genome shotgun (WGS) entry which is preliminary data.</text>
</comment>
<evidence type="ECO:0000313" key="11">
    <source>
        <dbReference type="EMBL" id="TVY59303.1"/>
    </source>
</evidence>
<evidence type="ECO:0000256" key="5">
    <source>
        <dbReference type="ARBA" id="ARBA00023002"/>
    </source>
</evidence>